<accession>A0ABV3TES7</accession>
<keyword evidence="5 6" id="KW-0408">Iron</keyword>
<evidence type="ECO:0000256" key="3">
    <source>
        <dbReference type="ARBA" id="ARBA00022723"/>
    </source>
</evidence>
<evidence type="ECO:0000256" key="6">
    <source>
        <dbReference type="PROSITE-ProRule" id="PRU00433"/>
    </source>
</evidence>
<sequence length="120" mass="12500">MMHRATKACLLAGALMSGAAVAQPIGDVEAGREKSQACIACHGEKGAAQNNPAWPMLAGQHPDYLLHALKAYKSGDRQNAIMNGQAAGLSAQDMRDLAAYFAAQTPAVHGLQREAVSSAE</sequence>
<dbReference type="PANTHER" id="PTHR33751:SF9">
    <property type="entry name" value="CYTOCHROME C4"/>
    <property type="match status" value="1"/>
</dbReference>
<dbReference type="Pfam" id="PF00034">
    <property type="entry name" value="Cytochrom_C"/>
    <property type="match status" value="1"/>
</dbReference>
<evidence type="ECO:0000256" key="4">
    <source>
        <dbReference type="ARBA" id="ARBA00022982"/>
    </source>
</evidence>
<keyword evidence="2 6" id="KW-0349">Heme</keyword>
<dbReference type="Gene3D" id="1.10.760.10">
    <property type="entry name" value="Cytochrome c-like domain"/>
    <property type="match status" value="1"/>
</dbReference>
<evidence type="ECO:0000256" key="5">
    <source>
        <dbReference type="ARBA" id="ARBA00023004"/>
    </source>
</evidence>
<dbReference type="InterPro" id="IPR050597">
    <property type="entry name" value="Cytochrome_c_Oxidase_Subunit"/>
</dbReference>
<dbReference type="SUPFAM" id="SSF46626">
    <property type="entry name" value="Cytochrome c"/>
    <property type="match status" value="1"/>
</dbReference>
<organism evidence="9 10">
    <name type="scientific">Spiribacter pallidus</name>
    <dbReference type="NCBI Taxonomy" id="1987936"/>
    <lineage>
        <taxon>Bacteria</taxon>
        <taxon>Pseudomonadati</taxon>
        <taxon>Pseudomonadota</taxon>
        <taxon>Gammaproteobacteria</taxon>
        <taxon>Chromatiales</taxon>
        <taxon>Ectothiorhodospiraceae</taxon>
        <taxon>Spiribacter</taxon>
    </lineage>
</organism>
<comment type="caution">
    <text evidence="9">The sequence shown here is derived from an EMBL/GenBank/DDBJ whole genome shotgun (WGS) entry which is preliminary data.</text>
</comment>
<keyword evidence="7" id="KW-0732">Signal</keyword>
<gene>
    <name evidence="9" type="ORF">V6X73_04060</name>
</gene>
<dbReference type="PROSITE" id="PS51007">
    <property type="entry name" value="CYTC"/>
    <property type="match status" value="1"/>
</dbReference>
<reference evidence="9 10" key="1">
    <citation type="submission" date="2024-02" db="EMBL/GenBank/DDBJ databases">
        <title>New especies of Spiribacter isolated from saline water.</title>
        <authorList>
            <person name="Leon M.J."/>
            <person name="De La Haba R."/>
            <person name="Sanchez-Porro C."/>
            <person name="Ventosa A."/>
        </authorList>
    </citation>
    <scope>NUCLEOTIDE SEQUENCE [LARGE SCALE GENOMIC DNA]</scope>
    <source>
        <strain evidence="10">ag22IC6-390</strain>
    </source>
</reference>
<keyword evidence="10" id="KW-1185">Reference proteome</keyword>
<keyword evidence="1" id="KW-0813">Transport</keyword>
<name>A0ABV3TES7_9GAMM</name>
<feature type="signal peptide" evidence="7">
    <location>
        <begin position="1"/>
        <end position="22"/>
    </location>
</feature>
<keyword evidence="4" id="KW-0249">Electron transport</keyword>
<protein>
    <submittedName>
        <fullName evidence="9">Cytochrome c</fullName>
    </submittedName>
</protein>
<dbReference type="EMBL" id="JBAKFM010000002">
    <property type="protein sequence ID" value="MEX0468905.1"/>
    <property type="molecule type" value="Genomic_DNA"/>
</dbReference>
<proteinExistence type="predicted"/>
<evidence type="ECO:0000256" key="7">
    <source>
        <dbReference type="SAM" id="SignalP"/>
    </source>
</evidence>
<evidence type="ECO:0000313" key="9">
    <source>
        <dbReference type="EMBL" id="MEX0468905.1"/>
    </source>
</evidence>
<evidence type="ECO:0000259" key="8">
    <source>
        <dbReference type="PROSITE" id="PS51007"/>
    </source>
</evidence>
<keyword evidence="3 6" id="KW-0479">Metal-binding</keyword>
<feature type="domain" description="Cytochrome c" evidence="8">
    <location>
        <begin position="26"/>
        <end position="105"/>
    </location>
</feature>
<evidence type="ECO:0000313" key="10">
    <source>
        <dbReference type="Proteomes" id="UP001556709"/>
    </source>
</evidence>
<dbReference type="Proteomes" id="UP001556709">
    <property type="component" value="Unassembled WGS sequence"/>
</dbReference>
<feature type="chain" id="PRO_5046357735" evidence="7">
    <location>
        <begin position="23"/>
        <end position="120"/>
    </location>
</feature>
<evidence type="ECO:0000256" key="1">
    <source>
        <dbReference type="ARBA" id="ARBA00022448"/>
    </source>
</evidence>
<dbReference type="InterPro" id="IPR009056">
    <property type="entry name" value="Cyt_c-like_dom"/>
</dbReference>
<evidence type="ECO:0000256" key="2">
    <source>
        <dbReference type="ARBA" id="ARBA00022617"/>
    </source>
</evidence>
<dbReference type="RefSeq" id="WP_367958875.1">
    <property type="nucleotide sequence ID" value="NZ_JBAKFK010000002.1"/>
</dbReference>
<dbReference type="InterPro" id="IPR036909">
    <property type="entry name" value="Cyt_c-like_dom_sf"/>
</dbReference>
<dbReference type="PANTHER" id="PTHR33751">
    <property type="entry name" value="CBB3-TYPE CYTOCHROME C OXIDASE SUBUNIT FIXP"/>
    <property type="match status" value="1"/>
</dbReference>